<dbReference type="SUPFAM" id="SSF51126">
    <property type="entry name" value="Pectin lyase-like"/>
    <property type="match status" value="1"/>
</dbReference>
<accession>A0ABQ6HZ81</accession>
<dbReference type="InterPro" id="IPR012334">
    <property type="entry name" value="Pectin_lyas_fold"/>
</dbReference>
<keyword evidence="3" id="KW-1185">Reference proteome</keyword>
<name>A0ABQ6HZ81_9MICO</name>
<feature type="signal peptide" evidence="1">
    <location>
        <begin position="1"/>
        <end position="32"/>
    </location>
</feature>
<evidence type="ECO:0000256" key="1">
    <source>
        <dbReference type="SAM" id="SignalP"/>
    </source>
</evidence>
<keyword evidence="1" id="KW-0732">Signal</keyword>
<evidence type="ECO:0000313" key="3">
    <source>
        <dbReference type="Proteomes" id="UP001157091"/>
    </source>
</evidence>
<dbReference type="Gene3D" id="2.160.20.10">
    <property type="entry name" value="Single-stranded right-handed beta-helix, Pectin lyase-like"/>
    <property type="match status" value="1"/>
</dbReference>
<gene>
    <name evidence="2" type="ORF">GCM10025864_09520</name>
</gene>
<dbReference type="RefSeq" id="WP_284292264.1">
    <property type="nucleotide sequence ID" value="NZ_BSUK01000001.1"/>
</dbReference>
<evidence type="ECO:0000313" key="2">
    <source>
        <dbReference type="EMBL" id="GMA23193.1"/>
    </source>
</evidence>
<dbReference type="NCBIfam" id="NF041518">
    <property type="entry name" value="choice_anch_Q"/>
    <property type="match status" value="1"/>
</dbReference>
<feature type="chain" id="PRO_5046299633" evidence="1">
    <location>
        <begin position="33"/>
        <end position="474"/>
    </location>
</feature>
<reference evidence="3" key="1">
    <citation type="journal article" date="2019" name="Int. J. Syst. Evol. Microbiol.">
        <title>The Global Catalogue of Microorganisms (GCM) 10K type strain sequencing project: providing services to taxonomists for standard genome sequencing and annotation.</title>
        <authorList>
            <consortium name="The Broad Institute Genomics Platform"/>
            <consortium name="The Broad Institute Genome Sequencing Center for Infectious Disease"/>
            <person name="Wu L."/>
            <person name="Ma J."/>
        </authorList>
    </citation>
    <scope>NUCLEOTIDE SEQUENCE [LARGE SCALE GENOMIC DNA]</scope>
    <source>
        <strain evidence="3">NBRC 106348</strain>
    </source>
</reference>
<dbReference type="InterPro" id="IPR011050">
    <property type="entry name" value="Pectin_lyase_fold/virulence"/>
</dbReference>
<organism evidence="2 3">
    <name type="scientific">Luteimicrobium album</name>
    <dbReference type="NCBI Taxonomy" id="1054550"/>
    <lineage>
        <taxon>Bacteria</taxon>
        <taxon>Bacillati</taxon>
        <taxon>Actinomycetota</taxon>
        <taxon>Actinomycetes</taxon>
        <taxon>Micrococcales</taxon>
        <taxon>Luteimicrobium</taxon>
    </lineage>
</organism>
<dbReference type="InterPro" id="IPR059226">
    <property type="entry name" value="Choice_anch_Q_dom"/>
</dbReference>
<proteinExistence type="predicted"/>
<protein>
    <submittedName>
        <fullName evidence="2">Hemolysin</fullName>
    </submittedName>
</protein>
<dbReference type="Proteomes" id="UP001157091">
    <property type="component" value="Unassembled WGS sequence"/>
</dbReference>
<dbReference type="EMBL" id="BSUK01000001">
    <property type="protein sequence ID" value="GMA23193.1"/>
    <property type="molecule type" value="Genomic_DNA"/>
</dbReference>
<sequence>MLRTASRLVAGLVTTGLISALAALGTASTASAQTPQSPLTGARVVTTGSPHAGHGGRVYYVDATSGKDTNSGRRPSSAWKSLARVDAATLAPGDVVAFHRGDTFAGSATISDAGTAQRPITLTAYGHGDQPVLTNPGQWNMLVLDAPHVQVKNLAFQDGAVFDNADQQGIRGPKYELSGAIAITANGSDTLVQDDTFTDVGVGVKTYGAGSTIDHNTFKDLRIAFRGVDTLGCGCETSYGAIGVSVDNSRVHLTWNDFINCRSTDSPYGADGGAVEIEGFDFPKDDIVIGHNYSLASQGFVEVTETSSSHVRIDYNVSDDYQQFLAWDTTTTPSDYLATNNTIVHQRDRSQLIAQYYYREDGPAPSASWATFRNNIFDSRGSWSFYDFPHDHNLYTDASKLAGFALGTGDLVADPEFADRTTDDLRLTAGSPAIDAGVRIPGATRDLVGHRVPAGFAPDLGAYEYRSHGFGHRA</sequence>
<comment type="caution">
    <text evidence="2">The sequence shown here is derived from an EMBL/GenBank/DDBJ whole genome shotgun (WGS) entry which is preliminary data.</text>
</comment>